<feature type="domain" description="Heterokaryon incompatibility" evidence="2">
    <location>
        <begin position="56"/>
        <end position="127"/>
    </location>
</feature>
<evidence type="ECO:0000256" key="1">
    <source>
        <dbReference type="SAM" id="MobiDB-lite"/>
    </source>
</evidence>
<keyword evidence="4" id="KW-1185">Reference proteome</keyword>
<accession>A0AAN6W1J0</accession>
<dbReference type="AlphaFoldDB" id="A0AAN6W1J0"/>
<protein>
    <submittedName>
        <fullName evidence="3">Heterokaryon incompatibility protein-domain-containing protein</fullName>
    </submittedName>
</protein>
<dbReference type="Pfam" id="PF06985">
    <property type="entry name" value="HET"/>
    <property type="match status" value="1"/>
</dbReference>
<proteinExistence type="predicted"/>
<dbReference type="PANTHER" id="PTHR24148:SF64">
    <property type="entry name" value="HETEROKARYON INCOMPATIBILITY DOMAIN-CONTAINING PROTEIN"/>
    <property type="match status" value="1"/>
</dbReference>
<dbReference type="InterPro" id="IPR052895">
    <property type="entry name" value="HetReg/Transcr_Mod"/>
</dbReference>
<comment type="caution">
    <text evidence="3">The sequence shown here is derived from an EMBL/GenBank/DDBJ whole genome shotgun (WGS) entry which is preliminary data.</text>
</comment>
<organism evidence="3 4">
    <name type="scientific">Triangularia setosa</name>
    <dbReference type="NCBI Taxonomy" id="2587417"/>
    <lineage>
        <taxon>Eukaryota</taxon>
        <taxon>Fungi</taxon>
        <taxon>Dikarya</taxon>
        <taxon>Ascomycota</taxon>
        <taxon>Pezizomycotina</taxon>
        <taxon>Sordariomycetes</taxon>
        <taxon>Sordariomycetidae</taxon>
        <taxon>Sordariales</taxon>
        <taxon>Podosporaceae</taxon>
        <taxon>Triangularia</taxon>
    </lineage>
</organism>
<dbReference type="Proteomes" id="UP001302321">
    <property type="component" value="Unassembled WGS sequence"/>
</dbReference>
<dbReference type="InterPro" id="IPR010730">
    <property type="entry name" value="HET"/>
</dbReference>
<dbReference type="EMBL" id="MU866336">
    <property type="protein sequence ID" value="KAK4173550.1"/>
    <property type="molecule type" value="Genomic_DNA"/>
</dbReference>
<reference evidence="3" key="1">
    <citation type="journal article" date="2023" name="Mol. Phylogenet. Evol.">
        <title>Genome-scale phylogeny and comparative genomics of the fungal order Sordariales.</title>
        <authorList>
            <person name="Hensen N."/>
            <person name="Bonometti L."/>
            <person name="Westerberg I."/>
            <person name="Brannstrom I.O."/>
            <person name="Guillou S."/>
            <person name="Cros-Aarteil S."/>
            <person name="Calhoun S."/>
            <person name="Haridas S."/>
            <person name="Kuo A."/>
            <person name="Mondo S."/>
            <person name="Pangilinan J."/>
            <person name="Riley R."/>
            <person name="LaButti K."/>
            <person name="Andreopoulos B."/>
            <person name="Lipzen A."/>
            <person name="Chen C."/>
            <person name="Yan M."/>
            <person name="Daum C."/>
            <person name="Ng V."/>
            <person name="Clum A."/>
            <person name="Steindorff A."/>
            <person name="Ohm R.A."/>
            <person name="Martin F."/>
            <person name="Silar P."/>
            <person name="Natvig D.O."/>
            <person name="Lalanne C."/>
            <person name="Gautier V."/>
            <person name="Ament-Velasquez S.L."/>
            <person name="Kruys A."/>
            <person name="Hutchinson M.I."/>
            <person name="Powell A.J."/>
            <person name="Barry K."/>
            <person name="Miller A.N."/>
            <person name="Grigoriev I.V."/>
            <person name="Debuchy R."/>
            <person name="Gladieux P."/>
            <person name="Hiltunen Thoren M."/>
            <person name="Johannesson H."/>
        </authorList>
    </citation>
    <scope>NUCLEOTIDE SEQUENCE</scope>
    <source>
        <strain evidence="3">CBS 892.96</strain>
    </source>
</reference>
<feature type="region of interest" description="Disordered" evidence="1">
    <location>
        <begin position="155"/>
        <end position="177"/>
    </location>
</feature>
<name>A0AAN6W1J0_9PEZI</name>
<reference evidence="3" key="2">
    <citation type="submission" date="2023-05" db="EMBL/GenBank/DDBJ databases">
        <authorList>
            <consortium name="Lawrence Berkeley National Laboratory"/>
            <person name="Steindorff A."/>
            <person name="Hensen N."/>
            <person name="Bonometti L."/>
            <person name="Westerberg I."/>
            <person name="Brannstrom I.O."/>
            <person name="Guillou S."/>
            <person name="Cros-Aarteil S."/>
            <person name="Calhoun S."/>
            <person name="Haridas S."/>
            <person name="Kuo A."/>
            <person name="Mondo S."/>
            <person name="Pangilinan J."/>
            <person name="Riley R."/>
            <person name="Labutti K."/>
            <person name="Andreopoulos B."/>
            <person name="Lipzen A."/>
            <person name="Chen C."/>
            <person name="Yanf M."/>
            <person name="Daum C."/>
            <person name="Ng V."/>
            <person name="Clum A."/>
            <person name="Ohm R."/>
            <person name="Martin F."/>
            <person name="Silar P."/>
            <person name="Natvig D."/>
            <person name="Lalanne C."/>
            <person name="Gautier V."/>
            <person name="Ament-Velasquez S.L."/>
            <person name="Kruys A."/>
            <person name="Hutchinson M.I."/>
            <person name="Powell A.J."/>
            <person name="Barry K."/>
            <person name="Miller A.N."/>
            <person name="Grigoriev I.V."/>
            <person name="Debuchy R."/>
            <person name="Gladieux P."/>
            <person name="Thoren M.H."/>
            <person name="Johannesson H."/>
        </authorList>
    </citation>
    <scope>NUCLEOTIDE SEQUENCE</scope>
    <source>
        <strain evidence="3">CBS 892.96</strain>
    </source>
</reference>
<sequence length="177" mass="20080">MSRYTIGGAWQRIKEAVKPTLSDAYSPEYCAKIPDEKPISEEDRSRFVGPCNAHNQLNGGTLQISLNLGSALLNWRWMDEPTILWVNAVCINQQDYDEKPGQVNMMGPIYRNTSRCVVWLGNAHVSRPDDVPQKDTKKGFALLMILRDEAVEMKRMGKESRAAQRRPVQEAEGRHGH</sequence>
<gene>
    <name evidence="3" type="ORF">QBC36DRAFT_380898</name>
</gene>
<evidence type="ECO:0000313" key="4">
    <source>
        <dbReference type="Proteomes" id="UP001302321"/>
    </source>
</evidence>
<evidence type="ECO:0000313" key="3">
    <source>
        <dbReference type="EMBL" id="KAK4173550.1"/>
    </source>
</evidence>
<dbReference type="PANTHER" id="PTHR24148">
    <property type="entry name" value="ANKYRIN REPEAT DOMAIN-CONTAINING PROTEIN 39 HOMOLOG-RELATED"/>
    <property type="match status" value="1"/>
</dbReference>
<evidence type="ECO:0000259" key="2">
    <source>
        <dbReference type="Pfam" id="PF06985"/>
    </source>
</evidence>